<evidence type="ECO:0000256" key="2">
    <source>
        <dbReference type="ARBA" id="ARBA00004613"/>
    </source>
</evidence>
<dbReference type="Gene3D" id="3.40.50.300">
    <property type="entry name" value="P-loop containing nucleotide triphosphate hydrolases"/>
    <property type="match status" value="1"/>
</dbReference>
<evidence type="ECO:0000256" key="4">
    <source>
        <dbReference type="SAM" id="MobiDB-lite"/>
    </source>
</evidence>
<feature type="domain" description="Crinkler effector protein N-terminal" evidence="6">
    <location>
        <begin position="4"/>
        <end position="111"/>
    </location>
</feature>
<dbReference type="EMBL" id="CAKLBY020000068">
    <property type="protein sequence ID" value="CAK7923344.1"/>
    <property type="molecule type" value="Genomic_DNA"/>
</dbReference>
<evidence type="ECO:0000256" key="1">
    <source>
        <dbReference type="ARBA" id="ARBA00004340"/>
    </source>
</evidence>
<dbReference type="GO" id="GO:0043657">
    <property type="term" value="C:host cell"/>
    <property type="evidence" value="ECO:0007669"/>
    <property type="project" value="UniProtKB-SubCell"/>
</dbReference>
<evidence type="ECO:0000256" key="3">
    <source>
        <dbReference type="ARBA" id="ARBA00022525"/>
    </source>
</evidence>
<dbReference type="PANTHER" id="PTHR33129">
    <property type="entry name" value="PROTEIN KINASE DOMAIN-CONTAINING PROTEIN-RELATED"/>
    <property type="match status" value="1"/>
</dbReference>
<evidence type="ECO:0000259" key="6">
    <source>
        <dbReference type="Pfam" id="PF20147"/>
    </source>
</evidence>
<reference evidence="7" key="1">
    <citation type="submission" date="2024-01" db="EMBL/GenBank/DDBJ databases">
        <authorList>
            <person name="Webb A."/>
        </authorList>
    </citation>
    <scope>NUCLEOTIDE SEQUENCE</scope>
    <source>
        <strain evidence="7">Pm1</strain>
    </source>
</reference>
<dbReference type="Proteomes" id="UP001162060">
    <property type="component" value="Unassembled WGS sequence"/>
</dbReference>
<proteinExistence type="predicted"/>
<dbReference type="Pfam" id="PF20147">
    <property type="entry name" value="Crinkler"/>
    <property type="match status" value="1"/>
</dbReference>
<accession>A0AAV1TLM3</accession>
<comment type="subcellular location">
    <subcellularLocation>
        <location evidence="1">Host cell</location>
    </subcellularLocation>
    <subcellularLocation>
        <location evidence="2">Secreted</location>
    </subcellularLocation>
</comment>
<feature type="chain" id="PRO_5043807933" description="Crinkler effector protein N-terminal domain-containing protein" evidence="5">
    <location>
        <begin position="20"/>
        <end position="666"/>
    </location>
</feature>
<dbReference type="InterPro" id="IPR045379">
    <property type="entry name" value="Crinkler_N"/>
</dbReference>
<protein>
    <recommendedName>
        <fullName evidence="6">Crinkler effector protein N-terminal domain-containing protein</fullName>
    </recommendedName>
</protein>
<evidence type="ECO:0000313" key="7">
    <source>
        <dbReference type="EMBL" id="CAK7923344.1"/>
    </source>
</evidence>
<dbReference type="AlphaFoldDB" id="A0AAV1TLM3"/>
<feature type="signal peptide" evidence="5">
    <location>
        <begin position="1"/>
        <end position="19"/>
    </location>
</feature>
<dbReference type="SUPFAM" id="SSF52540">
    <property type="entry name" value="P-loop containing nucleoside triphosphate hydrolases"/>
    <property type="match status" value="1"/>
</dbReference>
<comment type="caution">
    <text evidence="7">The sequence shown here is derived from an EMBL/GenBank/DDBJ whole genome shotgun (WGS) entry which is preliminary data.</text>
</comment>
<sequence length="666" mass="75087">MVQVTLLCAIVGLPRCVSAIKIDTNEVVGILKDAIKAKNAVDILCDARELRLFLAKKDGAWLRDDGELDRLVQTEGFLGGMEEMRASWELSDPSLFGTGVLLGKKMVHVLVMLPPTMASPLGKSITVGGVTTPVTSTMMKSPRIDFWKAFRTMNTPVVADAVITLPEKTFILDESELGSHIYVRPCYPHLWDLCRSILDGKKGTYKRLIILGTPGIGKTYFCFLVLLYLAQDGATVIYVSSEVKGERTLFSSNLVVVGSKTDFEIFLKQSKTFYVVDGVKPSRVKAKTMLVTSPRKEVWHKIFQRKCARLFMPVWSKQEMFKCRELLYSNTPVEIVEKRYLKWGGVARYVLEYAEDKAVQKSLKEAITKSNLQMILTASVESNGVESDVSHRLLHFRVNHEFCYKSLDFASVYVAQKVFEMLYERGRRDLIDFLAASHELSEDAVKRGILFERFALSLLSQGGTFESRHLKPKDSATDSDEDECKSKCVVVDSEGDVTMYKRAESECVKLRPRQTLFFKRVHDVTHSDVGEFLQPASRNFESVDAMAKPDELFQVTCAQVHPCKQNGLLKALEMLGNPDEPRLYFVVPPDVYEGFEYQEYHTVKGGKAKIIDKRLKKLEQHVIKIDFSHKIRLTKKNALSRTSSREKDEEISGQSGAPKCAKSGSS</sequence>
<feature type="region of interest" description="Disordered" evidence="4">
    <location>
        <begin position="637"/>
        <end position="666"/>
    </location>
</feature>
<dbReference type="InterPro" id="IPR052980">
    <property type="entry name" value="Crinkler_effector"/>
</dbReference>
<dbReference type="GO" id="GO:0005576">
    <property type="term" value="C:extracellular region"/>
    <property type="evidence" value="ECO:0007669"/>
    <property type="project" value="UniProtKB-SubCell"/>
</dbReference>
<dbReference type="InterPro" id="IPR027417">
    <property type="entry name" value="P-loop_NTPase"/>
</dbReference>
<gene>
    <name evidence="7" type="ORF">PM001_LOCUS8494</name>
</gene>
<keyword evidence="3" id="KW-0964">Secreted</keyword>
<keyword evidence="5" id="KW-0732">Signal</keyword>
<name>A0AAV1TLM3_9STRA</name>
<organism evidence="7 8">
    <name type="scientific">Peronospora matthiolae</name>
    <dbReference type="NCBI Taxonomy" id="2874970"/>
    <lineage>
        <taxon>Eukaryota</taxon>
        <taxon>Sar</taxon>
        <taxon>Stramenopiles</taxon>
        <taxon>Oomycota</taxon>
        <taxon>Peronosporomycetes</taxon>
        <taxon>Peronosporales</taxon>
        <taxon>Peronosporaceae</taxon>
        <taxon>Peronospora</taxon>
    </lineage>
</organism>
<evidence type="ECO:0000313" key="8">
    <source>
        <dbReference type="Proteomes" id="UP001162060"/>
    </source>
</evidence>
<evidence type="ECO:0000256" key="5">
    <source>
        <dbReference type="SAM" id="SignalP"/>
    </source>
</evidence>
<dbReference type="PANTHER" id="PTHR33129:SF1">
    <property type="entry name" value="ATP-BINDING PROTEIN"/>
    <property type="match status" value="1"/>
</dbReference>